<reference evidence="3" key="1">
    <citation type="journal article" date="2019" name="Int. J. Syst. Evol. Microbiol.">
        <title>The Global Catalogue of Microorganisms (GCM) 10K type strain sequencing project: providing services to taxonomists for standard genome sequencing and annotation.</title>
        <authorList>
            <consortium name="The Broad Institute Genomics Platform"/>
            <consortium name="The Broad Institute Genome Sequencing Center for Infectious Disease"/>
            <person name="Wu L."/>
            <person name="Ma J."/>
        </authorList>
    </citation>
    <scope>NUCLEOTIDE SEQUENCE [LARGE SCALE GENOMIC DNA]</scope>
    <source>
        <strain evidence="3">JCM 4816</strain>
    </source>
</reference>
<protein>
    <submittedName>
        <fullName evidence="2">Uncharacterized protein</fullName>
    </submittedName>
</protein>
<proteinExistence type="predicted"/>
<accession>A0ABP6TKI2</accession>
<dbReference type="EMBL" id="BAAAXF010000018">
    <property type="protein sequence ID" value="GAA3495309.1"/>
    <property type="molecule type" value="Genomic_DNA"/>
</dbReference>
<gene>
    <name evidence="2" type="ORF">GCM10019016_024090</name>
</gene>
<evidence type="ECO:0000256" key="1">
    <source>
        <dbReference type="SAM" id="MobiDB-lite"/>
    </source>
</evidence>
<keyword evidence="3" id="KW-1185">Reference proteome</keyword>
<evidence type="ECO:0000313" key="2">
    <source>
        <dbReference type="EMBL" id="GAA3495309.1"/>
    </source>
</evidence>
<dbReference type="Proteomes" id="UP001501455">
    <property type="component" value="Unassembled WGS sequence"/>
</dbReference>
<feature type="region of interest" description="Disordered" evidence="1">
    <location>
        <begin position="1"/>
        <end position="23"/>
    </location>
</feature>
<organism evidence="2 3">
    <name type="scientific">Streptomyces prasinosporus</name>
    <dbReference type="NCBI Taxonomy" id="68256"/>
    <lineage>
        <taxon>Bacteria</taxon>
        <taxon>Bacillati</taxon>
        <taxon>Actinomycetota</taxon>
        <taxon>Actinomycetes</taxon>
        <taxon>Kitasatosporales</taxon>
        <taxon>Streptomycetaceae</taxon>
        <taxon>Streptomyces</taxon>
        <taxon>Streptomyces albogriseolus group</taxon>
    </lineage>
</organism>
<sequence>MPAYGVCSGASARTAVGPASRGREAAVSGVRVRCGVSGLKARTAAGAVPAGPQAGRQMALDVRPKSMWRREVSRRRAATSNGRAVMATPCGSLVFLPDC</sequence>
<evidence type="ECO:0000313" key="3">
    <source>
        <dbReference type="Proteomes" id="UP001501455"/>
    </source>
</evidence>
<name>A0ABP6TKI2_9ACTN</name>
<comment type="caution">
    <text evidence="2">The sequence shown here is derived from an EMBL/GenBank/DDBJ whole genome shotgun (WGS) entry which is preliminary data.</text>
</comment>